<sequence length="321" mass="35857">MAISVATAQLIGTLLDAIGYGIYLALLPQGFNVLRKKGIRGRLMTYLFFTLLVSFLTITVHIGSDIARVMEAFTVNSNQTFAAERYYENLATSLNVTKNSCYIIITMVSDALIVFRTFILWENNPWVIAIPALLLGADIDKPEQRIIHAPTWDLVKYFSAVTLALNVLCTVLLAYRIWRTQRMINRLWPRKNRTLCRAFGIVVETAAIYSVSLFAILGMAIAESPCLFIVLNPMPPLIGIVFFYIVLRSSTNNQYTAELQTLTYEQSSSITPRDAQSDDANPRAEAELLVLSPTKDDTRPFSPIGVELRLEGVIHTGPARS</sequence>
<gene>
    <name evidence="3" type="ORF">GFSPODELE1_LOCUS6396</name>
</gene>
<evidence type="ECO:0000256" key="2">
    <source>
        <dbReference type="SAM" id="Phobius"/>
    </source>
</evidence>
<evidence type="ECO:0000313" key="4">
    <source>
        <dbReference type="Proteomes" id="UP001497453"/>
    </source>
</evidence>
<keyword evidence="4" id="KW-1185">Reference proteome</keyword>
<evidence type="ECO:0000313" key="3">
    <source>
        <dbReference type="EMBL" id="CAL1707488.1"/>
    </source>
</evidence>
<organism evidence="3 4">
    <name type="scientific">Somion occarium</name>
    <dbReference type="NCBI Taxonomy" id="3059160"/>
    <lineage>
        <taxon>Eukaryota</taxon>
        <taxon>Fungi</taxon>
        <taxon>Dikarya</taxon>
        <taxon>Basidiomycota</taxon>
        <taxon>Agaricomycotina</taxon>
        <taxon>Agaricomycetes</taxon>
        <taxon>Polyporales</taxon>
        <taxon>Cerrenaceae</taxon>
        <taxon>Somion</taxon>
    </lineage>
</organism>
<feature type="transmembrane region" description="Helical" evidence="2">
    <location>
        <begin position="198"/>
        <end position="221"/>
    </location>
</feature>
<accession>A0ABP1DKB3</accession>
<feature type="region of interest" description="Disordered" evidence="1">
    <location>
        <begin position="268"/>
        <end position="289"/>
    </location>
</feature>
<keyword evidence="2" id="KW-0812">Transmembrane</keyword>
<reference evidence="4" key="1">
    <citation type="submission" date="2024-04" db="EMBL/GenBank/DDBJ databases">
        <authorList>
            <person name="Shaw F."/>
            <person name="Minotto A."/>
        </authorList>
    </citation>
    <scope>NUCLEOTIDE SEQUENCE [LARGE SCALE GENOMIC DNA]</scope>
</reference>
<evidence type="ECO:0000256" key="1">
    <source>
        <dbReference type="SAM" id="MobiDB-lite"/>
    </source>
</evidence>
<dbReference type="EMBL" id="OZ037947">
    <property type="protein sequence ID" value="CAL1707488.1"/>
    <property type="molecule type" value="Genomic_DNA"/>
</dbReference>
<feature type="transmembrane region" description="Helical" evidence="2">
    <location>
        <begin position="227"/>
        <end position="247"/>
    </location>
</feature>
<feature type="transmembrane region" description="Helical" evidence="2">
    <location>
        <begin position="6"/>
        <end position="26"/>
    </location>
</feature>
<keyword evidence="2" id="KW-1133">Transmembrane helix</keyword>
<protein>
    <submittedName>
        <fullName evidence="3">Uncharacterized protein</fullName>
    </submittedName>
</protein>
<name>A0ABP1DKB3_9APHY</name>
<feature type="transmembrane region" description="Helical" evidence="2">
    <location>
        <begin position="157"/>
        <end position="178"/>
    </location>
</feature>
<keyword evidence="2" id="KW-0472">Membrane</keyword>
<feature type="transmembrane region" description="Helical" evidence="2">
    <location>
        <begin position="46"/>
        <end position="64"/>
    </location>
</feature>
<dbReference type="Proteomes" id="UP001497453">
    <property type="component" value="Chromosome 4"/>
</dbReference>
<proteinExistence type="predicted"/>